<evidence type="ECO:0000313" key="2">
    <source>
        <dbReference type="EMBL" id="WUV47972.1"/>
    </source>
</evidence>
<dbReference type="EMBL" id="CP109441">
    <property type="protein sequence ID" value="WUV47972.1"/>
    <property type="molecule type" value="Genomic_DNA"/>
</dbReference>
<reference evidence="2" key="1">
    <citation type="submission" date="2022-10" db="EMBL/GenBank/DDBJ databases">
        <title>The complete genomes of actinobacterial strains from the NBC collection.</title>
        <authorList>
            <person name="Joergensen T.S."/>
            <person name="Alvarez Arevalo M."/>
            <person name="Sterndorff E.B."/>
            <person name="Faurdal D."/>
            <person name="Vuksanovic O."/>
            <person name="Mourched A.-S."/>
            <person name="Charusanti P."/>
            <person name="Shaw S."/>
            <person name="Blin K."/>
            <person name="Weber T."/>
        </authorList>
    </citation>
    <scope>NUCLEOTIDE SEQUENCE</scope>
    <source>
        <strain evidence="2">NBC_01482</strain>
    </source>
</reference>
<keyword evidence="3" id="KW-1185">Reference proteome</keyword>
<gene>
    <name evidence="2" type="ORF">OG563_07090</name>
</gene>
<feature type="region of interest" description="Disordered" evidence="1">
    <location>
        <begin position="75"/>
        <end position="108"/>
    </location>
</feature>
<dbReference type="Proteomes" id="UP001432062">
    <property type="component" value="Chromosome"/>
</dbReference>
<sequence>MFPAGTCEFSGDETELEARARFPKMLDPKNYQRKPHPFVRMRYENPRTGLRSSKSGSRMLADATRLEREIRVIDQIGSGGSRPRTFGGRSAVSNGPRAQPNWSIPHPTSGTRDVRALIHALGAEQCGDHDRRYNAGYRLVQRVPGRLDDLEVKEPPWGMVVVEGTPEDLAR</sequence>
<proteinExistence type="predicted"/>
<protein>
    <submittedName>
        <fullName evidence="2">Uncharacterized protein</fullName>
    </submittedName>
</protein>
<dbReference type="RefSeq" id="WP_329412213.1">
    <property type="nucleotide sequence ID" value="NZ_CP109441.1"/>
</dbReference>
<accession>A0ABZ1YXF7</accession>
<evidence type="ECO:0000256" key="1">
    <source>
        <dbReference type="SAM" id="MobiDB-lite"/>
    </source>
</evidence>
<organism evidence="2 3">
    <name type="scientific">Nocardia vinacea</name>
    <dbReference type="NCBI Taxonomy" id="96468"/>
    <lineage>
        <taxon>Bacteria</taxon>
        <taxon>Bacillati</taxon>
        <taxon>Actinomycetota</taxon>
        <taxon>Actinomycetes</taxon>
        <taxon>Mycobacteriales</taxon>
        <taxon>Nocardiaceae</taxon>
        <taxon>Nocardia</taxon>
    </lineage>
</organism>
<name>A0ABZ1YXF7_9NOCA</name>
<evidence type="ECO:0000313" key="3">
    <source>
        <dbReference type="Proteomes" id="UP001432062"/>
    </source>
</evidence>